<keyword evidence="6" id="KW-0539">Nucleus</keyword>
<dbReference type="InterPro" id="IPR007219">
    <property type="entry name" value="XnlR_reg_dom"/>
</dbReference>
<dbReference type="PROSITE" id="PS50048">
    <property type="entry name" value="ZN2_CY6_FUNGAL_2"/>
    <property type="match status" value="1"/>
</dbReference>
<dbReference type="AlphaFoldDB" id="A0A8H7MZ13"/>
<comment type="caution">
    <text evidence="9">The sequence shown here is derived from an EMBL/GenBank/DDBJ whole genome shotgun (WGS) entry which is preliminary data.</text>
</comment>
<evidence type="ECO:0000256" key="3">
    <source>
        <dbReference type="ARBA" id="ARBA00023015"/>
    </source>
</evidence>
<dbReference type="SUPFAM" id="SSF57701">
    <property type="entry name" value="Zn2/Cys6 DNA-binding domain"/>
    <property type="match status" value="1"/>
</dbReference>
<dbReference type="InterPro" id="IPR036864">
    <property type="entry name" value="Zn2-C6_fun-type_DNA-bd_sf"/>
</dbReference>
<evidence type="ECO:0000256" key="7">
    <source>
        <dbReference type="SAM" id="MobiDB-lite"/>
    </source>
</evidence>
<dbReference type="GO" id="GO:0000981">
    <property type="term" value="F:DNA-binding transcription factor activity, RNA polymerase II-specific"/>
    <property type="evidence" value="ECO:0007669"/>
    <property type="project" value="InterPro"/>
</dbReference>
<keyword evidence="1" id="KW-0479">Metal-binding</keyword>
<dbReference type="GO" id="GO:0003677">
    <property type="term" value="F:DNA binding"/>
    <property type="evidence" value="ECO:0007669"/>
    <property type="project" value="UniProtKB-KW"/>
</dbReference>
<dbReference type="GO" id="GO:0006351">
    <property type="term" value="P:DNA-templated transcription"/>
    <property type="evidence" value="ECO:0007669"/>
    <property type="project" value="InterPro"/>
</dbReference>
<evidence type="ECO:0000256" key="4">
    <source>
        <dbReference type="ARBA" id="ARBA00023125"/>
    </source>
</evidence>
<accession>A0A8H7MZ13</accession>
<feature type="region of interest" description="Disordered" evidence="7">
    <location>
        <begin position="62"/>
        <end position="132"/>
    </location>
</feature>
<dbReference type="InterPro" id="IPR052073">
    <property type="entry name" value="Amide_Lactam_Regulators"/>
</dbReference>
<dbReference type="Gene3D" id="4.10.240.10">
    <property type="entry name" value="Zn(2)-C6 fungal-type DNA-binding domain"/>
    <property type="match status" value="1"/>
</dbReference>
<feature type="compositionally biased region" description="Basic and acidic residues" evidence="7">
    <location>
        <begin position="101"/>
        <end position="114"/>
    </location>
</feature>
<dbReference type="SMART" id="SM00066">
    <property type="entry name" value="GAL4"/>
    <property type="match status" value="1"/>
</dbReference>
<evidence type="ECO:0000313" key="10">
    <source>
        <dbReference type="Proteomes" id="UP000616885"/>
    </source>
</evidence>
<feature type="compositionally biased region" description="Polar residues" evidence="7">
    <location>
        <begin position="85"/>
        <end position="100"/>
    </location>
</feature>
<dbReference type="PANTHER" id="PTHR47171:SF1">
    <property type="entry name" value="ZN(II)2CYS6 TRANSCRIPTION FACTOR (EUROFUNG)"/>
    <property type="match status" value="1"/>
</dbReference>
<dbReference type="SMART" id="SM00906">
    <property type="entry name" value="Fungal_trans"/>
    <property type="match status" value="1"/>
</dbReference>
<organism evidence="9 10">
    <name type="scientific">Bionectria ochroleuca</name>
    <name type="common">Gliocladium roseum</name>
    <dbReference type="NCBI Taxonomy" id="29856"/>
    <lineage>
        <taxon>Eukaryota</taxon>
        <taxon>Fungi</taxon>
        <taxon>Dikarya</taxon>
        <taxon>Ascomycota</taxon>
        <taxon>Pezizomycotina</taxon>
        <taxon>Sordariomycetes</taxon>
        <taxon>Hypocreomycetidae</taxon>
        <taxon>Hypocreales</taxon>
        <taxon>Bionectriaceae</taxon>
        <taxon>Clonostachys</taxon>
    </lineage>
</organism>
<keyword evidence="3" id="KW-0805">Transcription regulation</keyword>
<dbReference type="CDD" id="cd12148">
    <property type="entry name" value="fungal_TF_MHR"/>
    <property type="match status" value="1"/>
</dbReference>
<evidence type="ECO:0000256" key="2">
    <source>
        <dbReference type="ARBA" id="ARBA00022833"/>
    </source>
</evidence>
<evidence type="ECO:0000256" key="1">
    <source>
        <dbReference type="ARBA" id="ARBA00022723"/>
    </source>
</evidence>
<dbReference type="GO" id="GO:0008270">
    <property type="term" value="F:zinc ion binding"/>
    <property type="evidence" value="ECO:0007669"/>
    <property type="project" value="InterPro"/>
</dbReference>
<feature type="region of interest" description="Disordered" evidence="7">
    <location>
        <begin position="148"/>
        <end position="179"/>
    </location>
</feature>
<keyword evidence="5" id="KW-0804">Transcription</keyword>
<dbReference type="PANTHER" id="PTHR47171">
    <property type="entry name" value="FARA-RELATED"/>
    <property type="match status" value="1"/>
</dbReference>
<reference evidence="9" key="1">
    <citation type="submission" date="2020-10" db="EMBL/GenBank/DDBJ databases">
        <title>High-Quality Genome Resource of Clonostachys rosea strain S41 by Oxford Nanopore Long-Read Sequencing.</title>
        <authorList>
            <person name="Wang H."/>
        </authorList>
    </citation>
    <scope>NUCLEOTIDE SEQUENCE</scope>
    <source>
        <strain evidence="9">S41</strain>
    </source>
</reference>
<dbReference type="CDD" id="cd00067">
    <property type="entry name" value="GAL4"/>
    <property type="match status" value="1"/>
</dbReference>
<dbReference type="Proteomes" id="UP000616885">
    <property type="component" value="Unassembled WGS sequence"/>
</dbReference>
<proteinExistence type="predicted"/>
<evidence type="ECO:0000313" key="9">
    <source>
        <dbReference type="EMBL" id="KAF9746242.1"/>
    </source>
</evidence>
<evidence type="ECO:0000259" key="8">
    <source>
        <dbReference type="PROSITE" id="PS50048"/>
    </source>
</evidence>
<feature type="region of interest" description="Disordered" evidence="7">
    <location>
        <begin position="1"/>
        <end position="23"/>
    </location>
</feature>
<protein>
    <recommendedName>
        <fullName evidence="8">Zn(2)-C6 fungal-type domain-containing protein</fullName>
    </recommendedName>
</protein>
<name>A0A8H7MZ13_BIOOC</name>
<gene>
    <name evidence="9" type="ORF">IM811_003147</name>
</gene>
<evidence type="ECO:0000256" key="5">
    <source>
        <dbReference type="ARBA" id="ARBA00023163"/>
    </source>
</evidence>
<dbReference type="EMBL" id="JADCTT010000011">
    <property type="protein sequence ID" value="KAF9746242.1"/>
    <property type="molecule type" value="Genomic_DNA"/>
</dbReference>
<dbReference type="Pfam" id="PF00172">
    <property type="entry name" value="Zn_clus"/>
    <property type="match status" value="1"/>
</dbReference>
<dbReference type="InterPro" id="IPR001138">
    <property type="entry name" value="Zn2Cys6_DnaBD"/>
</dbReference>
<keyword evidence="4" id="KW-0238">DNA-binding</keyword>
<feature type="domain" description="Zn(2)-C6 fungal-type" evidence="8">
    <location>
        <begin position="25"/>
        <end position="56"/>
    </location>
</feature>
<evidence type="ECO:0000256" key="6">
    <source>
        <dbReference type="ARBA" id="ARBA00023242"/>
    </source>
</evidence>
<keyword evidence="2" id="KW-0862">Zinc</keyword>
<sequence>MSSDSPKMATHIDKPPARVTRAKRACRECNVRRVRCDVTERYPCSNCEKGSVSCEIFASRRGRYPRKPRKANGQASPATPAGSLRTPSATGKSVTVSAGTTEEHHQRHTRESEARATQSQALTPPDVPASSVSITSPEATVFYGESNFITLMPGPPRQEDNEGSSNNDAGQGRRRHLEPPLNVVLPRAEVNSNNGNTPPSSYNAAEDIPASTLRLLREEQVLEFPDQKDYIPVLEAYFTWFHPCFPILDRRLTAQHLANGTLSPLLLNAMLFLGSTYCTDEMISNIGFQDRAEAKARFYTKTRLLYSADWEQDKITLIQSVFLMSFWRGGPTDIRDVRYWLGVVISLAESQGLHRSTKFTAKGHSPTRLRRRIWWSIYVRERQAAASLGLPSRIRDEDCDTEPLLDSDLSSEVVDPEGFPFGSCQPNHMVYVIKMVEIAKLLGRVIDLYFLPGRSSPQQYDVQVLDNALHSWFESLPEDVKNGIDSDNAPIWTCLLHLAYYHLRILIHRNSFMRQRDAVDSAEMAYHAATRISRIAEDLLTRGALRFGQMHLITSLFAALCIHVVSIRRGTGVARRIAENRAQACLLGLQEIQKYWRINNNVLDVFMQFVDNSIMKQLRGTSDEMTEPTAIHQQVNQSTLEQPESSSATNRIQNDVFEDPHLFMWNGYWEGNESTGDLGAFLTEYNDFEMDVLEKPL</sequence>
<dbReference type="Pfam" id="PF04082">
    <property type="entry name" value="Fungal_trans"/>
    <property type="match status" value="1"/>
</dbReference>